<dbReference type="Proteomes" id="UP000223596">
    <property type="component" value="Unassembled WGS sequence"/>
</dbReference>
<accession>A0AB36TJW8</accession>
<dbReference type="EMBL" id="PDBW01000001">
    <property type="protein sequence ID" value="PFH04189.1"/>
    <property type="molecule type" value="Genomic_DNA"/>
</dbReference>
<protein>
    <submittedName>
        <fullName evidence="2">Flagellar protein FlaG</fullName>
    </submittedName>
</protein>
<sequence length="131" mass="14498">MKIESMDAANLQVLKTQCKDYQPNTVNSSNNFGKEASNEKKTHVDVSVSGNESEAGLSQRVIIKAIEKANKAINGIHTELEFSIHEKSKEIMVKVIDSETKEVIREIPPEKILDMVAAMLEMAGIIVDERG</sequence>
<gene>
    <name evidence="2" type="ORF">M972_113017</name>
</gene>
<evidence type="ECO:0000313" key="3">
    <source>
        <dbReference type="Proteomes" id="UP000223596"/>
    </source>
</evidence>
<keyword evidence="2" id="KW-0282">Flagellum</keyword>
<evidence type="ECO:0000313" key="2">
    <source>
        <dbReference type="EMBL" id="PFH04189.1"/>
    </source>
</evidence>
<comment type="caution">
    <text evidence="2">The sequence shown here is derived from an EMBL/GenBank/DDBJ whole genome shotgun (WGS) entry which is preliminary data.</text>
</comment>
<keyword evidence="2" id="KW-0966">Cell projection</keyword>
<dbReference type="AlphaFoldDB" id="A0AB36TJW8"/>
<dbReference type="InterPro" id="IPR035924">
    <property type="entry name" value="FlaG-like_sf"/>
</dbReference>
<evidence type="ECO:0000256" key="1">
    <source>
        <dbReference type="SAM" id="MobiDB-lite"/>
    </source>
</evidence>
<dbReference type="RefSeq" id="WP_003518977.1">
    <property type="nucleotide sequence ID" value="NZ_CP013828.1"/>
</dbReference>
<dbReference type="PANTHER" id="PTHR37166">
    <property type="entry name" value="PROTEIN FLAG"/>
    <property type="match status" value="1"/>
</dbReference>
<dbReference type="Pfam" id="PF03646">
    <property type="entry name" value="FlaG"/>
    <property type="match status" value="1"/>
</dbReference>
<organism evidence="2 3">
    <name type="scientific">Acetivibrio thermocellus AD2</name>
    <dbReference type="NCBI Taxonomy" id="1138384"/>
    <lineage>
        <taxon>Bacteria</taxon>
        <taxon>Bacillati</taxon>
        <taxon>Bacillota</taxon>
        <taxon>Clostridia</taxon>
        <taxon>Eubacteriales</taxon>
        <taxon>Oscillospiraceae</taxon>
        <taxon>Acetivibrio</taxon>
    </lineage>
</organism>
<name>A0AB36TJW8_ACETH</name>
<feature type="region of interest" description="Disordered" evidence="1">
    <location>
        <begin position="26"/>
        <end position="51"/>
    </location>
</feature>
<dbReference type="PANTHER" id="PTHR37166:SF1">
    <property type="entry name" value="PROTEIN FLAG"/>
    <property type="match status" value="1"/>
</dbReference>
<dbReference type="InterPro" id="IPR005186">
    <property type="entry name" value="FlaG"/>
</dbReference>
<reference evidence="2 3" key="1">
    <citation type="submission" date="2017-09" db="EMBL/GenBank/DDBJ databases">
        <title>Evaluation of Pacific Biosciences Sequencing Technology to Finishing C. thermocellum Genome Sequences.</title>
        <authorList>
            <person name="Brown S."/>
        </authorList>
    </citation>
    <scope>NUCLEOTIDE SEQUENCE [LARGE SCALE GENOMIC DNA]</scope>
    <source>
        <strain evidence="2 3">AD2</strain>
    </source>
</reference>
<proteinExistence type="predicted"/>
<dbReference type="Gene3D" id="3.30.160.170">
    <property type="entry name" value="FlaG-like"/>
    <property type="match status" value="1"/>
</dbReference>
<keyword evidence="2" id="KW-0969">Cilium</keyword>
<dbReference type="SUPFAM" id="SSF160214">
    <property type="entry name" value="FlaG-like"/>
    <property type="match status" value="1"/>
</dbReference>